<evidence type="ECO:0000313" key="4">
    <source>
        <dbReference type="Proteomes" id="UP000004508"/>
    </source>
</evidence>
<keyword evidence="1" id="KW-0732">Signal</keyword>
<dbReference type="SUPFAM" id="SSF47090">
    <property type="entry name" value="PGBD-like"/>
    <property type="match status" value="1"/>
</dbReference>
<dbReference type="Gene3D" id="1.10.101.10">
    <property type="entry name" value="PGBD-like superfamily/PGBD"/>
    <property type="match status" value="1"/>
</dbReference>
<dbReference type="EMBL" id="ADVG01000002">
    <property type="protein sequence ID" value="EFH85425.1"/>
    <property type="molecule type" value="Genomic_DNA"/>
</dbReference>
<dbReference type="InParanoid" id="D6TNB2"/>
<dbReference type="InterPro" id="IPR002477">
    <property type="entry name" value="Peptidoglycan-bd-like"/>
</dbReference>
<dbReference type="InterPro" id="IPR036366">
    <property type="entry name" value="PGBDSf"/>
</dbReference>
<feature type="chain" id="PRO_5003088416" evidence="1">
    <location>
        <begin position="28"/>
        <end position="139"/>
    </location>
</feature>
<sequence length="139" mass="15418">MRKALKMVLCSALLVAALFTFSAFTSAPTGMNPHTAHAASATTMSPSYTCPLPVLYQGGNNPSWAVKLAQQSLNWWSDNSNYHWSETYVFLAVDGIYGPQTKQDVKDFQQWYNATYHLQPYLTVDGIVGAKTWHALGHC</sequence>
<accession>D6TNB2</accession>
<comment type="caution">
    <text evidence="3">The sequence shown here is derived from an EMBL/GenBank/DDBJ whole genome shotgun (WGS) entry which is preliminary data.</text>
</comment>
<proteinExistence type="predicted"/>
<dbReference type="STRING" id="485913.Krac_6645"/>
<protein>
    <submittedName>
        <fullName evidence="3">Peptidoglycan-binding domain 1 protein</fullName>
    </submittedName>
</protein>
<dbReference type="OrthoDB" id="511527at2"/>
<evidence type="ECO:0000256" key="1">
    <source>
        <dbReference type="SAM" id="SignalP"/>
    </source>
</evidence>
<feature type="domain" description="Peptidoglycan binding-like" evidence="2">
    <location>
        <begin position="66"/>
        <end position="136"/>
    </location>
</feature>
<dbReference type="AlphaFoldDB" id="D6TNB2"/>
<name>D6TNB2_KTERA</name>
<dbReference type="Pfam" id="PF01471">
    <property type="entry name" value="PG_binding_1"/>
    <property type="match status" value="1"/>
</dbReference>
<evidence type="ECO:0000259" key="2">
    <source>
        <dbReference type="Pfam" id="PF01471"/>
    </source>
</evidence>
<dbReference type="Proteomes" id="UP000004508">
    <property type="component" value="Unassembled WGS sequence"/>
</dbReference>
<evidence type="ECO:0000313" key="3">
    <source>
        <dbReference type="EMBL" id="EFH85425.1"/>
    </source>
</evidence>
<organism evidence="3 4">
    <name type="scientific">Ktedonobacter racemifer DSM 44963</name>
    <dbReference type="NCBI Taxonomy" id="485913"/>
    <lineage>
        <taxon>Bacteria</taxon>
        <taxon>Bacillati</taxon>
        <taxon>Chloroflexota</taxon>
        <taxon>Ktedonobacteria</taxon>
        <taxon>Ktedonobacterales</taxon>
        <taxon>Ktedonobacteraceae</taxon>
        <taxon>Ktedonobacter</taxon>
    </lineage>
</organism>
<gene>
    <name evidence="3" type="ORF">Krac_6645</name>
</gene>
<dbReference type="InterPro" id="IPR036365">
    <property type="entry name" value="PGBD-like_sf"/>
</dbReference>
<keyword evidence="4" id="KW-1185">Reference proteome</keyword>
<dbReference type="RefSeq" id="WP_007908904.1">
    <property type="nucleotide sequence ID" value="NZ_ADVG01000002.1"/>
</dbReference>
<reference evidence="3 4" key="1">
    <citation type="journal article" date="2011" name="Stand. Genomic Sci.">
        <title>Non-contiguous finished genome sequence and contextual data of the filamentous soil bacterium Ktedonobacter racemifer type strain (SOSP1-21).</title>
        <authorList>
            <person name="Chang Y.J."/>
            <person name="Land M."/>
            <person name="Hauser L."/>
            <person name="Chertkov O."/>
            <person name="Del Rio T.G."/>
            <person name="Nolan M."/>
            <person name="Copeland A."/>
            <person name="Tice H."/>
            <person name="Cheng J.F."/>
            <person name="Lucas S."/>
            <person name="Han C."/>
            <person name="Goodwin L."/>
            <person name="Pitluck S."/>
            <person name="Ivanova N."/>
            <person name="Ovchinikova G."/>
            <person name="Pati A."/>
            <person name="Chen A."/>
            <person name="Palaniappan K."/>
            <person name="Mavromatis K."/>
            <person name="Liolios K."/>
            <person name="Brettin T."/>
            <person name="Fiebig A."/>
            <person name="Rohde M."/>
            <person name="Abt B."/>
            <person name="Goker M."/>
            <person name="Detter J.C."/>
            <person name="Woyke T."/>
            <person name="Bristow J."/>
            <person name="Eisen J.A."/>
            <person name="Markowitz V."/>
            <person name="Hugenholtz P."/>
            <person name="Kyrpides N.C."/>
            <person name="Klenk H.P."/>
            <person name="Lapidus A."/>
        </authorList>
    </citation>
    <scope>NUCLEOTIDE SEQUENCE [LARGE SCALE GENOMIC DNA]</scope>
    <source>
        <strain evidence="4">DSM 44963</strain>
    </source>
</reference>
<feature type="signal peptide" evidence="1">
    <location>
        <begin position="1"/>
        <end position="27"/>
    </location>
</feature>